<dbReference type="RefSeq" id="YP_009853805.1">
    <property type="nucleotide sequence ID" value="NC_048824.1"/>
</dbReference>
<keyword evidence="3" id="KW-1185">Reference proteome</keyword>
<name>A0A649VE86_9CAUD</name>
<dbReference type="KEGG" id="vg:55624491"/>
<sequence length="200" mass="23031">MGFDSPPGSNAANDRRKEDGNMKFVDLSQNPPAEVTVLTLRDIAFKINGNDASTYSGYARVSVLQNWHDDPEIETPAPDYTISEVDYWLPERVSEWDMLYSNEIQREEDRKAERLKKEKISKSDLIETLLDQAKDVERRNSRCYNHNRGNSMQDGRKRVLALEGAKDFVESMLGESSMTKEQRTKWNELLSQAKAHVKMQ</sequence>
<dbReference type="GeneID" id="55624491"/>
<gene>
    <name evidence="2" type="primary">53</name>
    <name evidence="2" type="ORF">PBI_INDLULAMITHI_53</name>
</gene>
<dbReference type="Proteomes" id="UP000423609">
    <property type="component" value="Segment"/>
</dbReference>
<evidence type="ECO:0000313" key="3">
    <source>
        <dbReference type="Proteomes" id="UP000423609"/>
    </source>
</evidence>
<proteinExistence type="predicted"/>
<evidence type="ECO:0000256" key="1">
    <source>
        <dbReference type="SAM" id="MobiDB-lite"/>
    </source>
</evidence>
<organism evidence="2 3">
    <name type="scientific">Mycobacterium phage Indlulamithi</name>
    <dbReference type="NCBI Taxonomy" id="2656582"/>
    <lineage>
        <taxon>Viruses</taxon>
        <taxon>Duplodnaviria</taxon>
        <taxon>Heunggongvirae</taxon>
        <taxon>Uroviricota</taxon>
        <taxon>Caudoviricetes</taxon>
        <taxon>Indlulamithivirus</taxon>
        <taxon>Indlulamithivirus indlulamithi</taxon>
    </lineage>
</organism>
<feature type="region of interest" description="Disordered" evidence="1">
    <location>
        <begin position="1"/>
        <end position="28"/>
    </location>
</feature>
<evidence type="ECO:0000313" key="2">
    <source>
        <dbReference type="EMBL" id="QGJ90093.1"/>
    </source>
</evidence>
<accession>A0A649VE86</accession>
<dbReference type="EMBL" id="MN585993">
    <property type="protein sequence ID" value="QGJ90093.1"/>
    <property type="molecule type" value="Genomic_DNA"/>
</dbReference>
<protein>
    <submittedName>
        <fullName evidence="2">Uncharacterized protein</fullName>
    </submittedName>
</protein>
<reference evidence="2 3" key="1">
    <citation type="submission" date="2019-10" db="EMBL/GenBank/DDBJ databases">
        <authorList>
            <person name="Garlena R.A."/>
            <person name="Russell D.A."/>
            <person name="Pope W.H."/>
            <person name="Jacobs-Sera D."/>
            <person name="Hatfull G.F."/>
        </authorList>
    </citation>
    <scope>NUCLEOTIDE SEQUENCE [LARGE SCALE GENOMIC DNA]</scope>
</reference>